<dbReference type="EMBL" id="BGPR01000900">
    <property type="protein sequence ID" value="GBM39530.1"/>
    <property type="molecule type" value="Genomic_DNA"/>
</dbReference>
<dbReference type="AlphaFoldDB" id="A0A4Y2FDB5"/>
<accession>A0A4Y2FDB5</accession>
<dbReference type="OrthoDB" id="6406432at2759"/>
<reference evidence="2 3" key="1">
    <citation type="journal article" date="2019" name="Sci. Rep.">
        <title>Orb-weaving spider Araneus ventricosus genome elucidates the spidroin gene catalogue.</title>
        <authorList>
            <person name="Kono N."/>
            <person name="Nakamura H."/>
            <person name="Ohtoshi R."/>
            <person name="Moran D.A.P."/>
            <person name="Shinohara A."/>
            <person name="Yoshida Y."/>
            <person name="Fujiwara M."/>
            <person name="Mori M."/>
            <person name="Tomita M."/>
            <person name="Arakawa K."/>
        </authorList>
    </citation>
    <scope>NUCLEOTIDE SEQUENCE [LARGE SCALE GENOMIC DNA]</scope>
</reference>
<evidence type="ECO:0000313" key="2">
    <source>
        <dbReference type="EMBL" id="GBM39530.1"/>
    </source>
</evidence>
<gene>
    <name evidence="2" type="ORF">AVEN_270713_1</name>
</gene>
<organism evidence="2 3">
    <name type="scientific">Araneus ventricosus</name>
    <name type="common">Orbweaver spider</name>
    <name type="synonym">Epeira ventricosa</name>
    <dbReference type="NCBI Taxonomy" id="182803"/>
    <lineage>
        <taxon>Eukaryota</taxon>
        <taxon>Metazoa</taxon>
        <taxon>Ecdysozoa</taxon>
        <taxon>Arthropoda</taxon>
        <taxon>Chelicerata</taxon>
        <taxon>Arachnida</taxon>
        <taxon>Araneae</taxon>
        <taxon>Araneomorphae</taxon>
        <taxon>Entelegynae</taxon>
        <taxon>Araneoidea</taxon>
        <taxon>Araneidae</taxon>
        <taxon>Araneus</taxon>
    </lineage>
</organism>
<comment type="caution">
    <text evidence="2">The sequence shown here is derived from an EMBL/GenBank/DDBJ whole genome shotgun (WGS) entry which is preliminary data.</text>
</comment>
<feature type="region of interest" description="Disordered" evidence="1">
    <location>
        <begin position="1"/>
        <end position="25"/>
    </location>
</feature>
<keyword evidence="3" id="KW-1185">Reference proteome</keyword>
<protein>
    <submittedName>
        <fullName evidence="2">Uncharacterized protein</fullName>
    </submittedName>
</protein>
<sequence>MPLKHGQPLNPPLSHFKSTMPKRDRSRSLCVDRVTPLLPKWESKASPPFLGRRGSASGIVGIFHTTNMLLWCHPATLAECESPRNNKLIQDTSDLLIFTCCLDQCTRVQVWYLSECASFNVQLLQEMSRVNLFNYASIIYALLCFRIDVPLTFVHLSMVEFVALEKSIIRKSKKFNKDLPDPV</sequence>
<dbReference type="Proteomes" id="UP000499080">
    <property type="component" value="Unassembled WGS sequence"/>
</dbReference>
<name>A0A4Y2FDB5_ARAVE</name>
<evidence type="ECO:0000256" key="1">
    <source>
        <dbReference type="SAM" id="MobiDB-lite"/>
    </source>
</evidence>
<proteinExistence type="predicted"/>
<evidence type="ECO:0000313" key="3">
    <source>
        <dbReference type="Proteomes" id="UP000499080"/>
    </source>
</evidence>